<reference evidence="1 2" key="1">
    <citation type="submission" date="2020-08" db="EMBL/GenBank/DDBJ databases">
        <title>Genomic Encyclopedia of Type Strains, Phase IV (KMG-IV): sequencing the most valuable type-strain genomes for metagenomic binning, comparative biology and taxonomic classification.</title>
        <authorList>
            <person name="Goeker M."/>
        </authorList>
    </citation>
    <scope>NUCLEOTIDE SEQUENCE [LARGE SCALE GENOMIC DNA]</scope>
    <source>
        <strain evidence="1 2">DSM 26575</strain>
    </source>
</reference>
<dbReference type="AlphaFoldDB" id="A0A7W6CYY6"/>
<dbReference type="Proteomes" id="UP000582090">
    <property type="component" value="Unassembled WGS sequence"/>
</dbReference>
<accession>A0A7W6CYY6</accession>
<proteinExistence type="predicted"/>
<evidence type="ECO:0000313" key="2">
    <source>
        <dbReference type="Proteomes" id="UP000582090"/>
    </source>
</evidence>
<dbReference type="EMBL" id="JACIDW010000029">
    <property type="protein sequence ID" value="MBB3967054.1"/>
    <property type="molecule type" value="Genomic_DNA"/>
</dbReference>
<keyword evidence="2" id="KW-1185">Reference proteome</keyword>
<comment type="caution">
    <text evidence="1">The sequence shown here is derived from an EMBL/GenBank/DDBJ whole genome shotgun (WGS) entry which is preliminary data.</text>
</comment>
<dbReference type="SUPFAM" id="SSF51905">
    <property type="entry name" value="FAD/NAD(P)-binding domain"/>
    <property type="match status" value="1"/>
</dbReference>
<dbReference type="InterPro" id="IPR036188">
    <property type="entry name" value="FAD/NAD-bd_sf"/>
</dbReference>
<sequence>MHLLIIGGSDAGISAALRAQELEPDTQITLLLADDYPNFSICGLPYYLSGETPDWRKLAHRTVRAAVEKSATVAAE</sequence>
<gene>
    <name evidence="1" type="ORF">GGQ67_004747</name>
</gene>
<protein>
    <submittedName>
        <fullName evidence="1">NADPH-dependent 2,4-dienoyl-CoA reductase/sulfur reductase-like enzyme</fullName>
    </submittedName>
</protein>
<organism evidence="1 2">
    <name type="scientific">Rhizobium metallidurans</name>
    <dbReference type="NCBI Taxonomy" id="1265931"/>
    <lineage>
        <taxon>Bacteria</taxon>
        <taxon>Pseudomonadati</taxon>
        <taxon>Pseudomonadota</taxon>
        <taxon>Alphaproteobacteria</taxon>
        <taxon>Hyphomicrobiales</taxon>
        <taxon>Rhizobiaceae</taxon>
        <taxon>Rhizobium/Agrobacterium group</taxon>
        <taxon>Rhizobium</taxon>
    </lineage>
</organism>
<dbReference type="Gene3D" id="3.50.50.60">
    <property type="entry name" value="FAD/NAD(P)-binding domain"/>
    <property type="match status" value="1"/>
</dbReference>
<evidence type="ECO:0000313" key="1">
    <source>
        <dbReference type="EMBL" id="MBB3967054.1"/>
    </source>
</evidence>
<dbReference type="RefSeq" id="WP_210279766.1">
    <property type="nucleotide sequence ID" value="NZ_JACIDW010000029.1"/>
</dbReference>
<name>A0A7W6CYY6_9HYPH</name>